<dbReference type="InterPro" id="IPR025605">
    <property type="entry name" value="OST-HTH/LOTUS_dom"/>
</dbReference>
<name>A0A813SQD2_9BILA</name>
<dbReference type="AlphaFoldDB" id="A0A813SQD2"/>
<reference evidence="2" key="1">
    <citation type="submission" date="2021-02" db="EMBL/GenBank/DDBJ databases">
        <authorList>
            <person name="Nowell W R."/>
        </authorList>
    </citation>
    <scope>NUCLEOTIDE SEQUENCE</scope>
</reference>
<dbReference type="CDD" id="cd09972">
    <property type="entry name" value="LOTUS_TDRD_OSKAR"/>
    <property type="match status" value="1"/>
</dbReference>
<evidence type="ECO:0000259" key="1">
    <source>
        <dbReference type="PROSITE" id="PS51644"/>
    </source>
</evidence>
<gene>
    <name evidence="2" type="ORF">ZHD862_LOCUS2522</name>
</gene>
<dbReference type="Gene3D" id="3.30.420.610">
    <property type="entry name" value="LOTUS domain-like"/>
    <property type="match status" value="1"/>
</dbReference>
<dbReference type="InterPro" id="IPR041966">
    <property type="entry name" value="LOTUS-like"/>
</dbReference>
<evidence type="ECO:0000313" key="2">
    <source>
        <dbReference type="EMBL" id="CAF0803186.1"/>
    </source>
</evidence>
<organism evidence="2 3">
    <name type="scientific">Rotaria sordida</name>
    <dbReference type="NCBI Taxonomy" id="392033"/>
    <lineage>
        <taxon>Eukaryota</taxon>
        <taxon>Metazoa</taxon>
        <taxon>Spiralia</taxon>
        <taxon>Gnathifera</taxon>
        <taxon>Rotifera</taxon>
        <taxon>Eurotatoria</taxon>
        <taxon>Bdelloidea</taxon>
        <taxon>Philodinida</taxon>
        <taxon>Philodinidae</taxon>
        <taxon>Rotaria</taxon>
    </lineage>
</organism>
<sequence>MRINEKKKLHENLKQEIRSLLISSPKTKYGGLSGSLLYSDYKELNSGKEVPYVELGFHSFLALLRSMPDVVRIECKENSPSYRVHPVYDQTTAHIQKMVFEQRDKYQHENQLYNQNWHSNKDTRSNKQIPFNFYKNGQLPYLYNSLSYYTFNNVSNNFHHNTKNFFRQSFPQKFFIPNEQRRKFSFQPYLLVTSSNNNEKENGKINYQSIDKLSYVPLTSIDNHKNCSSSNIFQETPSHFDLNDYHLDESIEISENDIDQENNYNSSIDHRINTSDDPLLTTSINDPQNSEIDQPLTSSLISIQNSSIISSINNKNISEDQSNNSEYPIQSTLSIVEEEKPLLNKELFFEISHCDEQEQSKIDENRKFLKRINDALRQCIDFRYIHRLHKLKFEYRHYPLSIETSLIKSKLEKLAFNKYQHELDEFEKISQLNTSIDDHLCQTMFNEYIYLQRNYHYMTKLMRKNKQQ</sequence>
<feature type="domain" description="HTH OST-type" evidence="1">
    <location>
        <begin position="9"/>
        <end position="88"/>
    </location>
</feature>
<dbReference type="Proteomes" id="UP000663864">
    <property type="component" value="Unassembled WGS sequence"/>
</dbReference>
<accession>A0A813SQD2</accession>
<dbReference type="EMBL" id="CAJNOT010000050">
    <property type="protein sequence ID" value="CAF0803186.1"/>
    <property type="molecule type" value="Genomic_DNA"/>
</dbReference>
<protein>
    <recommendedName>
        <fullName evidence="1">HTH OST-type domain-containing protein</fullName>
    </recommendedName>
</protein>
<dbReference type="Pfam" id="PF12872">
    <property type="entry name" value="OST-HTH"/>
    <property type="match status" value="1"/>
</dbReference>
<proteinExistence type="predicted"/>
<comment type="caution">
    <text evidence="2">The sequence shown here is derived from an EMBL/GenBank/DDBJ whole genome shotgun (WGS) entry which is preliminary data.</text>
</comment>
<dbReference type="PROSITE" id="PS51644">
    <property type="entry name" value="HTH_OST"/>
    <property type="match status" value="1"/>
</dbReference>
<evidence type="ECO:0000313" key="3">
    <source>
        <dbReference type="Proteomes" id="UP000663864"/>
    </source>
</evidence>